<accession>A0A8J7FRI2</accession>
<dbReference type="RefSeq" id="WP_194116067.1">
    <property type="nucleotide sequence ID" value="NZ_JADFUA010000004.1"/>
</dbReference>
<dbReference type="InterPro" id="IPR036641">
    <property type="entry name" value="HPT_dom_sf"/>
</dbReference>
<evidence type="ECO:0000313" key="4">
    <source>
        <dbReference type="EMBL" id="MBE9609546.1"/>
    </source>
</evidence>
<dbReference type="InterPro" id="IPR008207">
    <property type="entry name" value="Sig_transdc_His_kin_Hpt_dom"/>
</dbReference>
<evidence type="ECO:0000256" key="2">
    <source>
        <dbReference type="PROSITE-ProRule" id="PRU00110"/>
    </source>
</evidence>
<dbReference type="SUPFAM" id="SSF47226">
    <property type="entry name" value="Histidine-containing phosphotransfer domain, HPT domain"/>
    <property type="match status" value="1"/>
</dbReference>
<evidence type="ECO:0000313" key="5">
    <source>
        <dbReference type="Proteomes" id="UP000604481"/>
    </source>
</evidence>
<evidence type="ECO:0000259" key="3">
    <source>
        <dbReference type="PROSITE" id="PS50894"/>
    </source>
</evidence>
<reference evidence="4 5" key="1">
    <citation type="submission" date="2020-10" db="EMBL/GenBank/DDBJ databases">
        <title>The genome sequence of Chitinilyticum litopenaei 4Y14.</title>
        <authorList>
            <person name="Liu Y."/>
        </authorList>
    </citation>
    <scope>NUCLEOTIDE SEQUENCE [LARGE SCALE GENOMIC DNA]</scope>
    <source>
        <strain evidence="4 5">4Y14</strain>
    </source>
</reference>
<dbReference type="AlphaFoldDB" id="A0A8J7FRI2"/>
<dbReference type="EMBL" id="JADFUA010000004">
    <property type="protein sequence ID" value="MBE9609546.1"/>
    <property type="molecule type" value="Genomic_DNA"/>
</dbReference>
<evidence type="ECO:0000256" key="1">
    <source>
        <dbReference type="ARBA" id="ARBA00023012"/>
    </source>
</evidence>
<feature type="domain" description="HPt" evidence="3">
    <location>
        <begin position="6"/>
        <end position="98"/>
    </location>
</feature>
<proteinExistence type="predicted"/>
<keyword evidence="2" id="KW-0597">Phosphoprotein</keyword>
<dbReference type="GO" id="GO:0000160">
    <property type="term" value="P:phosphorelay signal transduction system"/>
    <property type="evidence" value="ECO:0007669"/>
    <property type="project" value="UniProtKB-KW"/>
</dbReference>
<comment type="caution">
    <text evidence="4">The sequence shown here is derived from an EMBL/GenBank/DDBJ whole genome shotgun (WGS) entry which is preliminary data.</text>
</comment>
<dbReference type="Gene3D" id="1.20.120.160">
    <property type="entry name" value="HPT domain"/>
    <property type="match status" value="1"/>
</dbReference>
<keyword evidence="5" id="KW-1185">Reference proteome</keyword>
<keyword evidence="1" id="KW-0902">Two-component regulatory system</keyword>
<dbReference type="PROSITE" id="PS50894">
    <property type="entry name" value="HPT"/>
    <property type="match status" value="1"/>
</dbReference>
<feature type="modified residue" description="Phosphohistidine" evidence="2">
    <location>
        <position position="45"/>
    </location>
</feature>
<name>A0A8J7FRI2_9NEIS</name>
<organism evidence="4 5">
    <name type="scientific">Chitinilyticum piscinae</name>
    <dbReference type="NCBI Taxonomy" id="2866724"/>
    <lineage>
        <taxon>Bacteria</taxon>
        <taxon>Pseudomonadati</taxon>
        <taxon>Pseudomonadota</taxon>
        <taxon>Betaproteobacteria</taxon>
        <taxon>Neisseriales</taxon>
        <taxon>Chitinibacteraceae</taxon>
        <taxon>Chitinilyticum</taxon>
    </lineage>
</organism>
<gene>
    <name evidence="4" type="ORF">INR99_09290</name>
</gene>
<protein>
    <submittedName>
        <fullName evidence="4">Hpt domain-containing protein</fullName>
    </submittedName>
</protein>
<dbReference type="GO" id="GO:0004672">
    <property type="term" value="F:protein kinase activity"/>
    <property type="evidence" value="ECO:0007669"/>
    <property type="project" value="UniProtKB-ARBA"/>
</dbReference>
<dbReference type="Pfam" id="PF01627">
    <property type="entry name" value="Hpt"/>
    <property type="match status" value="1"/>
</dbReference>
<dbReference type="Proteomes" id="UP000604481">
    <property type="component" value="Unassembled WGS sequence"/>
</dbReference>
<sequence length="98" mass="10686">MAAFDEAAYQRGLLQLRERFLNELPQRLAALRQTQTADAMRAELHRLAGAAGSLGFAELSQTARELEQQSLDHADGAISLARLDACASKIRALPNQPV</sequence>